<dbReference type="AlphaFoldDB" id="S7T7K4"/>
<feature type="domain" description="GGDEF" evidence="5">
    <location>
        <begin position="397"/>
        <end position="530"/>
    </location>
</feature>
<proteinExistence type="predicted"/>
<dbReference type="InterPro" id="IPR029787">
    <property type="entry name" value="Nucleotide_cyclase"/>
</dbReference>
<evidence type="ECO:0000259" key="4">
    <source>
        <dbReference type="PROSITE" id="PS50883"/>
    </source>
</evidence>
<evidence type="ECO:0000313" key="7">
    <source>
        <dbReference type="Proteomes" id="UP000014975"/>
    </source>
</evidence>
<sequence length="801" mass="88743">MTAPRFSEILKNRIFLTALGALILFPAGLKLIITPSFSAIITASAQSQAETIARHIARTIHLNDHLEAGHRTIPHGTDFVIRDLMVDFDVLRVRFLDSEGTATFSIPLAGQEAEGIPAAALGALRRGEPLSRLVNGADSPDGMAGPQVLSLVPIMSRIGDGRFLGAFEIIHDVTPIMGMLHRLTGWLDAAAIGVSLLLLLLAYAAVRREVQARQELSRAYLEMENVVAERTTSLRLANEELQLMAKVFEHSLDGISITDGDGKILRVNPAFSAITGYSPEEVMGQTPRILKSDRHDDDYYRRMWGAILSEGQWEGEIWNRRKNGEAYPEWLSISSITNEAGEPTHYVAVFHDISEIKRSEELMKHQAYHDALTGLPNRLLLLDRLKVAMNHSRRTGDRLALLYLDVDNFKTVNDSLGHSVGDLLLMSFAHRLKNLLREQDTVARLGGDEFVVMVEDAEGESSAVAVGERILDSLGAPFMVKGHELYVTASVGITIFPEDGDTPDALIKNADLAMYRAKETGKNNCQLFTLAMNERAQQRLVLEKDLRKAIEGRHFEVWYQPKVHLPTGGIIGMEALVRWRREDGSLTPPLEFIPVAEETGMIVPIGEQVLEAACRQAKTWHDSGYGHLALAVNLSVRQLAHKGLIDFIERLLRRTDIDPSLLEFEITETAIMSRVEQAVAVLEEIRRLGAHITVDDFGTGYSSLYYLKRFPIRGLKVDRSFVSNLPSDADDLAIVRTVVSMARGLGLHVTAEGVENVAQMETLRSLDCDFGQGYLYSPPLAAGDFERLLETSGGILRPRSL</sequence>
<dbReference type="Proteomes" id="UP000014975">
    <property type="component" value="Unassembled WGS sequence"/>
</dbReference>
<feature type="transmembrane region" description="Helical" evidence="1">
    <location>
        <begin position="14"/>
        <end position="33"/>
    </location>
</feature>
<keyword evidence="7" id="KW-1185">Reference proteome</keyword>
<evidence type="ECO:0000259" key="2">
    <source>
        <dbReference type="PROSITE" id="PS50112"/>
    </source>
</evidence>
<dbReference type="Gene3D" id="3.20.20.450">
    <property type="entry name" value="EAL domain"/>
    <property type="match status" value="1"/>
</dbReference>
<gene>
    <name evidence="6" type="ORF">dsat_0543</name>
</gene>
<protein>
    <submittedName>
        <fullName evidence="6">Diguanylate cyclase/phosphodiesterase with PAS/PAC sensor(S)</fullName>
    </submittedName>
</protein>
<dbReference type="SMART" id="SM00086">
    <property type="entry name" value="PAC"/>
    <property type="match status" value="1"/>
</dbReference>
<dbReference type="InterPro" id="IPR000160">
    <property type="entry name" value="GGDEF_dom"/>
</dbReference>
<dbReference type="EMBL" id="ATHI01000026">
    <property type="protein sequence ID" value="EPR33102.1"/>
    <property type="molecule type" value="Genomic_DNA"/>
</dbReference>
<dbReference type="InterPro" id="IPR043128">
    <property type="entry name" value="Rev_trsase/Diguanyl_cyclase"/>
</dbReference>
<dbReference type="PANTHER" id="PTHR44757:SF2">
    <property type="entry name" value="BIOFILM ARCHITECTURE MAINTENANCE PROTEIN MBAA"/>
    <property type="match status" value="1"/>
</dbReference>
<dbReference type="PANTHER" id="PTHR44757">
    <property type="entry name" value="DIGUANYLATE CYCLASE DGCP"/>
    <property type="match status" value="1"/>
</dbReference>
<dbReference type="SMART" id="SM00052">
    <property type="entry name" value="EAL"/>
    <property type="match status" value="1"/>
</dbReference>
<dbReference type="NCBIfam" id="TIGR00229">
    <property type="entry name" value="sensory_box"/>
    <property type="match status" value="1"/>
</dbReference>
<comment type="caution">
    <text evidence="6">The sequence shown here is derived from an EMBL/GenBank/DDBJ whole genome shotgun (WGS) entry which is preliminary data.</text>
</comment>
<feature type="domain" description="EAL" evidence="4">
    <location>
        <begin position="539"/>
        <end position="793"/>
    </location>
</feature>
<keyword evidence="1" id="KW-1133">Transmembrane helix</keyword>
<keyword evidence="1" id="KW-0812">Transmembrane</keyword>
<accession>S7T7K4</accession>
<name>S7T7K4_9BACT</name>
<dbReference type="PROSITE" id="PS50112">
    <property type="entry name" value="PAS"/>
    <property type="match status" value="1"/>
</dbReference>
<dbReference type="PROSITE" id="PS50113">
    <property type="entry name" value="PAC"/>
    <property type="match status" value="1"/>
</dbReference>
<feature type="domain" description="PAC" evidence="3">
    <location>
        <begin position="313"/>
        <end position="365"/>
    </location>
</feature>
<evidence type="ECO:0000256" key="1">
    <source>
        <dbReference type="SAM" id="Phobius"/>
    </source>
</evidence>
<dbReference type="SUPFAM" id="SSF141868">
    <property type="entry name" value="EAL domain-like"/>
    <property type="match status" value="1"/>
</dbReference>
<dbReference type="InterPro" id="IPR000700">
    <property type="entry name" value="PAS-assoc_C"/>
</dbReference>
<organism evidence="6 7">
    <name type="scientific">Alkalidesulfovibrio alkalitolerans DSM 16529</name>
    <dbReference type="NCBI Taxonomy" id="1121439"/>
    <lineage>
        <taxon>Bacteria</taxon>
        <taxon>Pseudomonadati</taxon>
        <taxon>Thermodesulfobacteriota</taxon>
        <taxon>Desulfovibrionia</taxon>
        <taxon>Desulfovibrionales</taxon>
        <taxon>Desulfovibrionaceae</taxon>
        <taxon>Alkalidesulfovibrio</taxon>
    </lineage>
</organism>
<dbReference type="Pfam" id="PF00990">
    <property type="entry name" value="GGDEF"/>
    <property type="match status" value="1"/>
</dbReference>
<dbReference type="CDD" id="cd01949">
    <property type="entry name" value="GGDEF"/>
    <property type="match status" value="1"/>
</dbReference>
<dbReference type="PATRIC" id="fig|1121439.3.peg.1899"/>
<dbReference type="PROSITE" id="PS50883">
    <property type="entry name" value="EAL"/>
    <property type="match status" value="1"/>
</dbReference>
<dbReference type="Gene3D" id="3.30.70.270">
    <property type="match status" value="1"/>
</dbReference>
<dbReference type="CDD" id="cd01948">
    <property type="entry name" value="EAL"/>
    <property type="match status" value="1"/>
</dbReference>
<reference evidence="6 7" key="1">
    <citation type="journal article" date="2013" name="Genome Announc.">
        <title>Draft genome sequences for three mercury-methylating, sulfate-reducing bacteria.</title>
        <authorList>
            <person name="Brown S.D."/>
            <person name="Hurt R.A.Jr."/>
            <person name="Gilmour C.C."/>
            <person name="Elias D.A."/>
        </authorList>
    </citation>
    <scope>NUCLEOTIDE SEQUENCE [LARGE SCALE GENOMIC DNA]</scope>
    <source>
        <strain evidence="6 7">DSM 16529</strain>
    </source>
</reference>
<dbReference type="RefSeq" id="WP_020887237.1">
    <property type="nucleotide sequence ID" value="NZ_ATHI01000026.1"/>
</dbReference>
<feature type="domain" description="PAS" evidence="2">
    <location>
        <begin position="240"/>
        <end position="298"/>
    </location>
</feature>
<dbReference type="PROSITE" id="PS50887">
    <property type="entry name" value="GGDEF"/>
    <property type="match status" value="1"/>
</dbReference>
<evidence type="ECO:0000259" key="5">
    <source>
        <dbReference type="PROSITE" id="PS50887"/>
    </source>
</evidence>
<keyword evidence="1" id="KW-0472">Membrane</keyword>
<evidence type="ECO:0000259" key="3">
    <source>
        <dbReference type="PROSITE" id="PS50113"/>
    </source>
</evidence>
<dbReference type="InterPro" id="IPR001610">
    <property type="entry name" value="PAC"/>
</dbReference>
<dbReference type="Pfam" id="PF00563">
    <property type="entry name" value="EAL"/>
    <property type="match status" value="1"/>
</dbReference>
<dbReference type="InterPro" id="IPR001633">
    <property type="entry name" value="EAL_dom"/>
</dbReference>
<dbReference type="NCBIfam" id="TIGR00254">
    <property type="entry name" value="GGDEF"/>
    <property type="match status" value="1"/>
</dbReference>
<dbReference type="CDD" id="cd00130">
    <property type="entry name" value="PAS"/>
    <property type="match status" value="1"/>
</dbReference>
<dbReference type="InterPro" id="IPR035965">
    <property type="entry name" value="PAS-like_dom_sf"/>
</dbReference>
<dbReference type="SUPFAM" id="SSF55073">
    <property type="entry name" value="Nucleotide cyclase"/>
    <property type="match status" value="1"/>
</dbReference>
<dbReference type="GO" id="GO:0003824">
    <property type="term" value="F:catalytic activity"/>
    <property type="evidence" value="ECO:0007669"/>
    <property type="project" value="UniProtKB-ARBA"/>
</dbReference>
<dbReference type="InterPro" id="IPR035919">
    <property type="entry name" value="EAL_sf"/>
</dbReference>
<dbReference type="SMART" id="SM00091">
    <property type="entry name" value="PAS"/>
    <property type="match status" value="1"/>
</dbReference>
<dbReference type="SMART" id="SM00267">
    <property type="entry name" value="GGDEF"/>
    <property type="match status" value="1"/>
</dbReference>
<dbReference type="Pfam" id="PF13426">
    <property type="entry name" value="PAS_9"/>
    <property type="match status" value="1"/>
</dbReference>
<evidence type="ECO:0000313" key="6">
    <source>
        <dbReference type="EMBL" id="EPR33102.1"/>
    </source>
</evidence>
<dbReference type="Gene3D" id="3.30.450.20">
    <property type="entry name" value="PAS domain"/>
    <property type="match status" value="1"/>
</dbReference>
<dbReference type="SUPFAM" id="SSF55785">
    <property type="entry name" value="PYP-like sensor domain (PAS domain)"/>
    <property type="match status" value="1"/>
</dbReference>
<dbReference type="FunFam" id="3.30.70.270:FF:000001">
    <property type="entry name" value="Diguanylate cyclase domain protein"/>
    <property type="match status" value="1"/>
</dbReference>
<feature type="transmembrane region" description="Helical" evidence="1">
    <location>
        <begin position="186"/>
        <end position="206"/>
    </location>
</feature>
<dbReference type="eggNOG" id="COG5001">
    <property type="taxonomic scope" value="Bacteria"/>
</dbReference>
<dbReference type="OrthoDB" id="7673416at2"/>
<dbReference type="STRING" id="1121439.dsat_0543"/>
<dbReference type="InterPro" id="IPR000014">
    <property type="entry name" value="PAS"/>
</dbReference>
<dbReference type="InterPro" id="IPR052155">
    <property type="entry name" value="Biofilm_reg_signaling"/>
</dbReference>